<protein>
    <recommendedName>
        <fullName evidence="4">Transmembrane protein</fullName>
    </recommendedName>
</protein>
<dbReference type="EMBL" id="SJDL01000061">
    <property type="protein sequence ID" value="TBW47621.1"/>
    <property type="molecule type" value="Genomic_DNA"/>
</dbReference>
<organism evidence="2 3">
    <name type="scientific">Marinobacter halodurans</name>
    <dbReference type="NCBI Taxonomy" id="2528979"/>
    <lineage>
        <taxon>Bacteria</taxon>
        <taxon>Pseudomonadati</taxon>
        <taxon>Pseudomonadota</taxon>
        <taxon>Gammaproteobacteria</taxon>
        <taxon>Pseudomonadales</taxon>
        <taxon>Marinobacteraceae</taxon>
        <taxon>Marinobacter</taxon>
    </lineage>
</organism>
<evidence type="ECO:0000313" key="3">
    <source>
        <dbReference type="Proteomes" id="UP000313645"/>
    </source>
</evidence>
<dbReference type="Proteomes" id="UP000313645">
    <property type="component" value="Unassembled WGS sequence"/>
</dbReference>
<gene>
    <name evidence="2" type="ORF">EZI54_22390</name>
</gene>
<feature type="transmembrane region" description="Helical" evidence="1">
    <location>
        <begin position="82"/>
        <end position="101"/>
    </location>
</feature>
<sequence>MVGVYKFCLAAAMVAFVGATTFAVINLSTLPPGGGNGGAFLAALSFGVGLLGLTIATPLAWIAAGISYVCRGAMPKGALWHYAVPTVVALPGTVLLLVVAWSSI</sequence>
<evidence type="ECO:0008006" key="4">
    <source>
        <dbReference type="Google" id="ProtNLM"/>
    </source>
</evidence>
<comment type="caution">
    <text evidence="2">The sequence shown here is derived from an EMBL/GenBank/DDBJ whole genome shotgun (WGS) entry which is preliminary data.</text>
</comment>
<keyword evidence="1" id="KW-1133">Transmembrane helix</keyword>
<dbReference type="RefSeq" id="WP_131484100.1">
    <property type="nucleotide sequence ID" value="NZ_SJDL01000061.1"/>
</dbReference>
<keyword evidence="3" id="KW-1185">Reference proteome</keyword>
<proteinExistence type="predicted"/>
<name>A0ABY1ZDU4_9GAMM</name>
<evidence type="ECO:0000256" key="1">
    <source>
        <dbReference type="SAM" id="Phobius"/>
    </source>
</evidence>
<evidence type="ECO:0000313" key="2">
    <source>
        <dbReference type="EMBL" id="TBW47621.1"/>
    </source>
</evidence>
<feature type="transmembrane region" description="Helical" evidence="1">
    <location>
        <begin position="39"/>
        <end position="70"/>
    </location>
</feature>
<keyword evidence="1" id="KW-0472">Membrane</keyword>
<reference evidence="2 3" key="1">
    <citation type="submission" date="2019-02" db="EMBL/GenBank/DDBJ databases">
        <title>Marinobacter halodurans sp. nov., a marine bacterium isolated from sea tidal flat.</title>
        <authorList>
            <person name="Yoo Y."/>
            <person name="Lee D.W."/>
            <person name="Kim B.S."/>
            <person name="Kim J.-J."/>
        </authorList>
    </citation>
    <scope>NUCLEOTIDE SEQUENCE [LARGE SCALE GENOMIC DNA]</scope>
    <source>
        <strain evidence="2 3">YJ-S3-2</strain>
    </source>
</reference>
<keyword evidence="1" id="KW-0812">Transmembrane</keyword>
<accession>A0ABY1ZDU4</accession>